<evidence type="ECO:0000313" key="2">
    <source>
        <dbReference type="EMBL" id="EMA46063.1"/>
    </source>
</evidence>
<dbReference type="InParanoid" id="M0ML28"/>
<dbReference type="AlphaFoldDB" id="M0ML28"/>
<protein>
    <recommendedName>
        <fullName evidence="1">HVO-2833 C-terminal domain-containing protein</fullName>
    </recommendedName>
</protein>
<gene>
    <name evidence="2" type="ORF">C449_05142</name>
</gene>
<accession>M0ML28</accession>
<dbReference type="Pfam" id="PF24271">
    <property type="entry name" value="HVO_2833_C"/>
    <property type="match status" value="1"/>
</dbReference>
<dbReference type="Proteomes" id="UP000011669">
    <property type="component" value="Unassembled WGS sequence"/>
</dbReference>
<sequence length="68" mass="7459">MSYAMLLIETAEIDEGVLTDIADWYGVAAGVSEMYQALREDLEQTDGHTVRLPSEAEYSALKAQYAGT</sequence>
<reference evidence="2 3" key="1">
    <citation type="journal article" date="2014" name="PLoS Genet.">
        <title>Phylogenetically driven sequencing of extremely halophilic archaea reveals strategies for static and dynamic osmo-response.</title>
        <authorList>
            <person name="Becker E.A."/>
            <person name="Seitzer P.M."/>
            <person name="Tritt A."/>
            <person name="Larsen D."/>
            <person name="Krusor M."/>
            <person name="Yao A.I."/>
            <person name="Wu D."/>
            <person name="Madern D."/>
            <person name="Eisen J.A."/>
            <person name="Darling A.E."/>
            <person name="Facciotti M.T."/>
        </authorList>
    </citation>
    <scope>NUCLEOTIDE SEQUENCE [LARGE SCALE GENOMIC DNA]</scope>
    <source>
        <strain evidence="2 3">DSM 5350</strain>
    </source>
</reference>
<comment type="caution">
    <text evidence="2">The sequence shown here is derived from an EMBL/GenBank/DDBJ whole genome shotgun (WGS) entry which is preliminary data.</text>
</comment>
<feature type="domain" description="HVO-2833 C-terminal" evidence="1">
    <location>
        <begin position="2"/>
        <end position="65"/>
    </location>
</feature>
<dbReference type="EMBL" id="AOMD01000015">
    <property type="protein sequence ID" value="EMA46063.1"/>
    <property type="molecule type" value="Genomic_DNA"/>
</dbReference>
<proteinExistence type="predicted"/>
<organism evidence="2 3">
    <name type="scientific">Halococcus saccharolyticus DSM 5350</name>
    <dbReference type="NCBI Taxonomy" id="1227455"/>
    <lineage>
        <taxon>Archaea</taxon>
        <taxon>Methanobacteriati</taxon>
        <taxon>Methanobacteriota</taxon>
        <taxon>Stenosarchaea group</taxon>
        <taxon>Halobacteria</taxon>
        <taxon>Halobacteriales</taxon>
        <taxon>Halococcaceae</taxon>
        <taxon>Halococcus</taxon>
    </lineage>
</organism>
<name>M0ML28_9EURY</name>
<keyword evidence="3" id="KW-1185">Reference proteome</keyword>
<evidence type="ECO:0000259" key="1">
    <source>
        <dbReference type="Pfam" id="PF24271"/>
    </source>
</evidence>
<dbReference type="InterPro" id="IPR056528">
    <property type="entry name" value="HVO_2833_C"/>
</dbReference>
<evidence type="ECO:0000313" key="3">
    <source>
        <dbReference type="Proteomes" id="UP000011669"/>
    </source>
</evidence>